<name>A0A2P8DQC1_9ACTN</name>
<proteinExistence type="predicted"/>
<dbReference type="Pfam" id="PF07811">
    <property type="entry name" value="TadE"/>
    <property type="match status" value="1"/>
</dbReference>
<dbReference type="EMBL" id="PYGA01000003">
    <property type="protein sequence ID" value="PSK99419.1"/>
    <property type="molecule type" value="Genomic_DNA"/>
</dbReference>
<feature type="domain" description="TadE-like" evidence="1">
    <location>
        <begin position="8"/>
        <end position="50"/>
    </location>
</feature>
<dbReference type="Proteomes" id="UP000240542">
    <property type="component" value="Unassembled WGS sequence"/>
</dbReference>
<protein>
    <recommendedName>
        <fullName evidence="1">TadE-like domain-containing protein</fullName>
    </recommendedName>
</protein>
<evidence type="ECO:0000313" key="2">
    <source>
        <dbReference type="EMBL" id="PSK99419.1"/>
    </source>
</evidence>
<sequence length="116" mass="11844">MSSAADHGTVTAETAVALPSLMLLLGIALAAIHAATTHLSCVDAARVGARALARGEEPDAVHTLIDQVAPPQARARISTDSRFARVRLSAPVPIAPGLPGPFEVHAEAATPVEESP</sequence>
<accession>A0A2P8DQC1</accession>
<gene>
    <name evidence="2" type="ORF">CLV63_103143</name>
</gene>
<keyword evidence="3" id="KW-1185">Reference proteome</keyword>
<comment type="caution">
    <text evidence="2">The sequence shown here is derived from an EMBL/GenBank/DDBJ whole genome shotgun (WGS) entry which is preliminary data.</text>
</comment>
<reference evidence="2 3" key="1">
    <citation type="submission" date="2018-03" db="EMBL/GenBank/DDBJ databases">
        <title>Genomic Encyclopedia of Archaeal and Bacterial Type Strains, Phase II (KMG-II): from individual species to whole genera.</title>
        <authorList>
            <person name="Goeker M."/>
        </authorList>
    </citation>
    <scope>NUCLEOTIDE SEQUENCE [LARGE SCALE GENOMIC DNA]</scope>
    <source>
        <strain evidence="2 3">DSM 45312</strain>
    </source>
</reference>
<dbReference type="InterPro" id="IPR049790">
    <property type="entry name" value="Rv3655c/TadE"/>
</dbReference>
<dbReference type="NCBIfam" id="NF041390">
    <property type="entry name" value="TadE_Rv3655c"/>
    <property type="match status" value="1"/>
</dbReference>
<organism evidence="2 3">
    <name type="scientific">Murinocardiopsis flavida</name>
    <dbReference type="NCBI Taxonomy" id="645275"/>
    <lineage>
        <taxon>Bacteria</taxon>
        <taxon>Bacillati</taxon>
        <taxon>Actinomycetota</taxon>
        <taxon>Actinomycetes</taxon>
        <taxon>Streptosporangiales</taxon>
        <taxon>Nocardiopsidaceae</taxon>
        <taxon>Murinocardiopsis</taxon>
    </lineage>
</organism>
<dbReference type="AlphaFoldDB" id="A0A2P8DQC1"/>
<evidence type="ECO:0000313" key="3">
    <source>
        <dbReference type="Proteomes" id="UP000240542"/>
    </source>
</evidence>
<dbReference type="InterPro" id="IPR012495">
    <property type="entry name" value="TadE-like_dom"/>
</dbReference>
<evidence type="ECO:0000259" key="1">
    <source>
        <dbReference type="Pfam" id="PF07811"/>
    </source>
</evidence>